<accession>A0A6J6N264</accession>
<proteinExistence type="predicted"/>
<organism evidence="2">
    <name type="scientific">freshwater metagenome</name>
    <dbReference type="NCBI Taxonomy" id="449393"/>
    <lineage>
        <taxon>unclassified sequences</taxon>
        <taxon>metagenomes</taxon>
        <taxon>ecological metagenomes</taxon>
    </lineage>
</organism>
<feature type="region of interest" description="Disordered" evidence="1">
    <location>
        <begin position="278"/>
        <end position="303"/>
    </location>
</feature>
<gene>
    <name evidence="2" type="ORF">UFOPK2366_00186</name>
</gene>
<reference evidence="2" key="1">
    <citation type="submission" date="2020-05" db="EMBL/GenBank/DDBJ databases">
        <authorList>
            <person name="Chiriac C."/>
            <person name="Salcher M."/>
            <person name="Ghai R."/>
            <person name="Kavagutti S V."/>
        </authorList>
    </citation>
    <scope>NUCLEOTIDE SEQUENCE</scope>
</reference>
<dbReference type="EMBL" id="CAEZXM010000019">
    <property type="protein sequence ID" value="CAB4680671.1"/>
    <property type="molecule type" value="Genomic_DNA"/>
</dbReference>
<name>A0A6J6N264_9ZZZZ</name>
<evidence type="ECO:0000313" key="2">
    <source>
        <dbReference type="EMBL" id="CAB4680671.1"/>
    </source>
</evidence>
<dbReference type="AlphaFoldDB" id="A0A6J6N264"/>
<protein>
    <submittedName>
        <fullName evidence="2">Unannotated protein</fullName>
    </submittedName>
</protein>
<sequence>MLIEQHFGDRSRWVGVIEDAPNAVFEVRVGMQQIGAESARARVTMTIELTEGLDDWSVETHRHPIGNFDTHAQLFGGLVPMLADPIQAPRAREPMLCVQGESVVPHDLEMSAVDVHLFDDATDNGRGTRQRWRGETDSWLTDQRGSQRRGGAMGCITIEHVTHNSAYFDTPEVIPDCDRTYGEPVTDNQLPGDDETIDEIVDLHEEVGPIDPIDPTNDNMVETARQRYGKGGAAVAAGMFGLDVALGLKKKPESVQVQEASSKPVNLDSDGFEMPIDASTTVATPALERRPPIGVGKRKSRRS</sequence>
<evidence type="ECO:0000256" key="1">
    <source>
        <dbReference type="SAM" id="MobiDB-lite"/>
    </source>
</evidence>